<proteinExistence type="predicted"/>
<dbReference type="AlphaFoldDB" id="A0A0F9DMB0"/>
<dbReference type="Gene3D" id="3.30.950.30">
    <property type="entry name" value="Schlafen, AAA domain"/>
    <property type="match status" value="1"/>
</dbReference>
<dbReference type="Pfam" id="PF04326">
    <property type="entry name" value="SLFN_AlbA_2"/>
    <property type="match status" value="1"/>
</dbReference>
<protein>
    <recommendedName>
        <fullName evidence="1">Schlafen AlbA-2 domain-containing protein</fullName>
    </recommendedName>
</protein>
<dbReference type="InterPro" id="IPR038461">
    <property type="entry name" value="Schlafen_AlbA_2_dom_sf"/>
</dbReference>
<feature type="domain" description="Schlafen AlbA-2" evidence="1">
    <location>
        <begin position="22"/>
        <end position="135"/>
    </location>
</feature>
<accession>A0A0F9DMB0</accession>
<dbReference type="EMBL" id="LAZR01040987">
    <property type="protein sequence ID" value="KKL13128.1"/>
    <property type="molecule type" value="Genomic_DNA"/>
</dbReference>
<evidence type="ECO:0000313" key="2">
    <source>
        <dbReference type="EMBL" id="KKL13128.1"/>
    </source>
</evidence>
<dbReference type="PANTHER" id="PTHR30595:SF6">
    <property type="entry name" value="SCHLAFEN ALBA-2 DOMAIN-CONTAINING PROTEIN"/>
    <property type="match status" value="1"/>
</dbReference>
<reference evidence="2" key="1">
    <citation type="journal article" date="2015" name="Nature">
        <title>Complex archaea that bridge the gap between prokaryotes and eukaryotes.</title>
        <authorList>
            <person name="Spang A."/>
            <person name="Saw J.H."/>
            <person name="Jorgensen S.L."/>
            <person name="Zaremba-Niedzwiedzka K."/>
            <person name="Martijn J."/>
            <person name="Lind A.E."/>
            <person name="van Eijk R."/>
            <person name="Schleper C."/>
            <person name="Guy L."/>
            <person name="Ettema T.J."/>
        </authorList>
    </citation>
    <scope>NUCLEOTIDE SEQUENCE</scope>
</reference>
<sequence length="226" mass="25751">MIKMQREIIPVHVFEEIVTLGEGYKAEFKATLPSSFSIAKSLCAFANSKGGNLFVGINESGITVGVKNKKSELDKLEEALPLILPIPEFTVKTVTYKKHDILFIEIKEGKNKPYFVSDDSKTQAYIREGDTNSPAGKKELKTYFKNSDPSGRNKKGLKNDEKIVMNLFEQERRLHFKQIAKKFNYSERRLKKILVNLARLGVINPSHTEENVYYVVSFKKELKNDG</sequence>
<gene>
    <name evidence="2" type="ORF">LCGC14_2528860</name>
</gene>
<organism evidence="2">
    <name type="scientific">marine sediment metagenome</name>
    <dbReference type="NCBI Taxonomy" id="412755"/>
    <lineage>
        <taxon>unclassified sequences</taxon>
        <taxon>metagenomes</taxon>
        <taxon>ecological metagenomes</taxon>
    </lineage>
</organism>
<dbReference type="PANTHER" id="PTHR30595">
    <property type="entry name" value="GLPR-RELATED TRANSCRIPTIONAL REPRESSOR"/>
    <property type="match status" value="1"/>
</dbReference>
<evidence type="ECO:0000259" key="1">
    <source>
        <dbReference type="Pfam" id="PF04326"/>
    </source>
</evidence>
<dbReference type="InterPro" id="IPR007421">
    <property type="entry name" value="Schlafen_AlbA_2_dom"/>
</dbReference>
<name>A0A0F9DMB0_9ZZZZ</name>
<comment type="caution">
    <text evidence="2">The sequence shown here is derived from an EMBL/GenBank/DDBJ whole genome shotgun (WGS) entry which is preliminary data.</text>
</comment>